<reference evidence="4 5" key="1">
    <citation type="journal article" date="2023" name="G3 (Bethesda)">
        <title>A chromosome-length genome assembly and annotation of blackberry (Rubus argutus, cv. 'Hillquist').</title>
        <authorList>
            <person name="Bruna T."/>
            <person name="Aryal R."/>
            <person name="Dudchenko O."/>
            <person name="Sargent D.J."/>
            <person name="Mead D."/>
            <person name="Buti M."/>
            <person name="Cavallini A."/>
            <person name="Hytonen T."/>
            <person name="Andres J."/>
            <person name="Pham M."/>
            <person name="Weisz D."/>
            <person name="Mascagni F."/>
            <person name="Usai G."/>
            <person name="Natali L."/>
            <person name="Bassil N."/>
            <person name="Fernandez G.E."/>
            <person name="Lomsadze A."/>
            <person name="Armour M."/>
            <person name="Olukolu B."/>
            <person name="Poorten T."/>
            <person name="Britton C."/>
            <person name="Davik J."/>
            <person name="Ashrafi H."/>
            <person name="Aiden E.L."/>
            <person name="Borodovsky M."/>
            <person name="Worthington M."/>
        </authorList>
    </citation>
    <scope>NUCLEOTIDE SEQUENCE [LARGE SCALE GENOMIC DNA]</scope>
    <source>
        <strain evidence="4">PI 553951</strain>
    </source>
</reference>
<feature type="transmembrane region" description="Helical" evidence="2">
    <location>
        <begin position="50"/>
        <end position="73"/>
    </location>
</feature>
<evidence type="ECO:0000256" key="2">
    <source>
        <dbReference type="SAM" id="Phobius"/>
    </source>
</evidence>
<keyword evidence="5" id="KW-1185">Reference proteome</keyword>
<evidence type="ECO:0000256" key="1">
    <source>
        <dbReference type="SAM" id="MobiDB-lite"/>
    </source>
</evidence>
<gene>
    <name evidence="4" type="ORF">M0R45_036894</name>
</gene>
<evidence type="ECO:0000259" key="3">
    <source>
        <dbReference type="Pfam" id="PF07885"/>
    </source>
</evidence>
<organism evidence="4 5">
    <name type="scientific">Rubus argutus</name>
    <name type="common">Southern blackberry</name>
    <dbReference type="NCBI Taxonomy" id="59490"/>
    <lineage>
        <taxon>Eukaryota</taxon>
        <taxon>Viridiplantae</taxon>
        <taxon>Streptophyta</taxon>
        <taxon>Embryophyta</taxon>
        <taxon>Tracheophyta</taxon>
        <taxon>Spermatophyta</taxon>
        <taxon>Magnoliopsida</taxon>
        <taxon>eudicotyledons</taxon>
        <taxon>Gunneridae</taxon>
        <taxon>Pentapetalae</taxon>
        <taxon>rosids</taxon>
        <taxon>fabids</taxon>
        <taxon>Rosales</taxon>
        <taxon>Rosaceae</taxon>
        <taxon>Rosoideae</taxon>
        <taxon>Rosoideae incertae sedis</taxon>
        <taxon>Rubus</taxon>
    </lineage>
</organism>
<feature type="transmembrane region" description="Helical" evidence="2">
    <location>
        <begin position="114"/>
        <end position="137"/>
    </location>
</feature>
<name>A0AAW1W1J1_RUBAR</name>
<keyword evidence="2" id="KW-0812">Transmembrane</keyword>
<dbReference type="Proteomes" id="UP001457282">
    <property type="component" value="Unassembled WGS sequence"/>
</dbReference>
<dbReference type="Gene3D" id="1.10.287.70">
    <property type="match status" value="1"/>
</dbReference>
<dbReference type="AlphaFoldDB" id="A0AAW1W1J1"/>
<feature type="domain" description="Potassium channel" evidence="3">
    <location>
        <begin position="65"/>
        <end position="132"/>
    </location>
</feature>
<dbReference type="SUPFAM" id="SSF81324">
    <property type="entry name" value="Voltage-gated potassium channels"/>
    <property type="match status" value="2"/>
</dbReference>
<feature type="transmembrane region" description="Helical" evidence="2">
    <location>
        <begin position="158"/>
        <end position="183"/>
    </location>
</feature>
<dbReference type="Pfam" id="PF07885">
    <property type="entry name" value="Ion_trans_2"/>
    <property type="match status" value="1"/>
</dbReference>
<dbReference type="InterPro" id="IPR013099">
    <property type="entry name" value="K_chnl_dom"/>
</dbReference>
<sequence>MKRRRLHRADEQQTEENEMLDREIAENEEELRERSDRLHLDTKISRDTGLGVTAFASLVLLGFYMIFVGLIVYRCFPGFSSRKGGNPFVDSFYMTSVTTFMVGYGDIYPQESNTTILCDMIVMLGHFMPIILYDSLSRIARTLDRKFLSTIESEKRRLAYRVVVAICAIFVAIFSGMAGIYVFERDRLASGSPSPGMSPSLSPSDMSPTSAYTPLGFRGMFHLSVMSVSTADYGDVSFVTMAQFGIAVLWT</sequence>
<proteinExistence type="predicted"/>
<protein>
    <recommendedName>
        <fullName evidence="3">Potassium channel domain-containing protein</fullName>
    </recommendedName>
</protein>
<keyword evidence="2" id="KW-0472">Membrane</keyword>
<keyword evidence="2" id="KW-1133">Transmembrane helix</keyword>
<evidence type="ECO:0000313" key="5">
    <source>
        <dbReference type="Proteomes" id="UP001457282"/>
    </source>
</evidence>
<evidence type="ECO:0000313" key="4">
    <source>
        <dbReference type="EMBL" id="KAK9913069.1"/>
    </source>
</evidence>
<dbReference type="EMBL" id="JBEDUW010000007">
    <property type="protein sequence ID" value="KAK9913069.1"/>
    <property type="molecule type" value="Genomic_DNA"/>
</dbReference>
<accession>A0AAW1W1J1</accession>
<feature type="region of interest" description="Disordered" evidence="1">
    <location>
        <begin position="1"/>
        <end position="21"/>
    </location>
</feature>
<comment type="caution">
    <text evidence="4">The sequence shown here is derived from an EMBL/GenBank/DDBJ whole genome shotgun (WGS) entry which is preliminary data.</text>
</comment>